<dbReference type="OrthoDB" id="9803476at2"/>
<dbReference type="InterPro" id="IPR032710">
    <property type="entry name" value="NTF2-like_dom_sf"/>
</dbReference>
<evidence type="ECO:0000259" key="1">
    <source>
        <dbReference type="Pfam" id="PF14534"/>
    </source>
</evidence>
<dbReference type="InterPro" id="IPR011944">
    <property type="entry name" value="Steroid_delta5-4_isomerase"/>
</dbReference>
<proteinExistence type="predicted"/>
<dbReference type="AlphaFoldDB" id="A0A372M4I9"/>
<dbReference type="Proteomes" id="UP000263094">
    <property type="component" value="Unassembled WGS sequence"/>
</dbReference>
<dbReference type="EMBL" id="QUAK01000094">
    <property type="protein sequence ID" value="RFU85435.1"/>
    <property type="molecule type" value="Genomic_DNA"/>
</dbReference>
<accession>A0A372M4I9</accession>
<comment type="caution">
    <text evidence="2">The sequence shown here is derived from an EMBL/GenBank/DDBJ whole genome shotgun (WGS) entry which is preliminary data.</text>
</comment>
<organism evidence="2 3">
    <name type="scientific">Streptomyces triticagri</name>
    <dbReference type="NCBI Taxonomy" id="2293568"/>
    <lineage>
        <taxon>Bacteria</taxon>
        <taxon>Bacillati</taxon>
        <taxon>Actinomycetota</taxon>
        <taxon>Actinomycetes</taxon>
        <taxon>Kitasatosporales</taxon>
        <taxon>Streptomycetaceae</taxon>
        <taxon>Streptomyces</taxon>
    </lineage>
</organism>
<sequence>MPDPEALHRSLLASWNARDAAGFAGHFTEDGTSIGFDGSTVLGREAIEEHLTGIFDDHDPAAYVALVREIRPLGADSALLRADAGMVPPGGTDIEPAANAVQSLVAVRDGAADRWRIALFQNTPAAFHGDPEAADDLTRELREALRAEQL</sequence>
<name>A0A372M4I9_9ACTN</name>
<evidence type="ECO:0000313" key="3">
    <source>
        <dbReference type="Proteomes" id="UP000263094"/>
    </source>
</evidence>
<reference evidence="2 3" key="1">
    <citation type="submission" date="2018-08" db="EMBL/GenBank/DDBJ databases">
        <title>Isolation, diversity and antifungal activity of Actinobacteria from wheat.</title>
        <authorList>
            <person name="Han C."/>
        </authorList>
    </citation>
    <scope>NUCLEOTIDE SEQUENCE [LARGE SCALE GENOMIC DNA]</scope>
    <source>
        <strain evidence="2 3">NEAU-YY421</strain>
    </source>
</reference>
<dbReference type="NCBIfam" id="TIGR02246">
    <property type="entry name" value="SgcJ/EcaC family oxidoreductase"/>
    <property type="match status" value="1"/>
</dbReference>
<keyword evidence="3" id="KW-1185">Reference proteome</keyword>
<feature type="domain" description="DUF4440" evidence="1">
    <location>
        <begin position="6"/>
        <end position="117"/>
    </location>
</feature>
<dbReference type="SUPFAM" id="SSF54427">
    <property type="entry name" value="NTF2-like"/>
    <property type="match status" value="1"/>
</dbReference>
<dbReference type="InterPro" id="IPR027843">
    <property type="entry name" value="DUF4440"/>
</dbReference>
<dbReference type="Pfam" id="PF14534">
    <property type="entry name" value="DUF4440"/>
    <property type="match status" value="1"/>
</dbReference>
<gene>
    <name evidence="2" type="ORF">DY218_17710</name>
</gene>
<protein>
    <submittedName>
        <fullName evidence="2">SgcJ/EcaC family oxidoreductase</fullName>
    </submittedName>
</protein>
<evidence type="ECO:0000313" key="2">
    <source>
        <dbReference type="EMBL" id="RFU85435.1"/>
    </source>
</evidence>
<dbReference type="Gene3D" id="3.10.450.50">
    <property type="match status" value="1"/>
</dbReference>